<keyword evidence="4" id="KW-1185">Reference proteome</keyword>
<dbReference type="RefSeq" id="WP_336351972.1">
    <property type="nucleotide sequence ID" value="NZ_JAZAQL010000005.1"/>
</dbReference>
<evidence type="ECO:0000256" key="2">
    <source>
        <dbReference type="SAM" id="MobiDB-lite"/>
    </source>
</evidence>
<keyword evidence="1" id="KW-0175">Coiled coil</keyword>
<organism evidence="3 4">
    <name type="scientific">Halorubellus litoreus</name>
    <dbReference type="NCBI Taxonomy" id="755308"/>
    <lineage>
        <taxon>Archaea</taxon>
        <taxon>Methanobacteriati</taxon>
        <taxon>Methanobacteriota</taxon>
        <taxon>Stenosarchaea group</taxon>
        <taxon>Halobacteria</taxon>
        <taxon>Halobacteriales</taxon>
        <taxon>Halorubellaceae</taxon>
        <taxon>Halorubellus</taxon>
    </lineage>
</organism>
<protein>
    <submittedName>
        <fullName evidence="3">DUF5798 family protein</fullName>
    </submittedName>
</protein>
<gene>
    <name evidence="3" type="ORF">ACFQGB_19370</name>
</gene>
<evidence type="ECO:0000313" key="3">
    <source>
        <dbReference type="EMBL" id="MFC6955029.1"/>
    </source>
</evidence>
<accession>A0ABD5VNE7</accession>
<name>A0ABD5VNE7_9EURY</name>
<evidence type="ECO:0000313" key="4">
    <source>
        <dbReference type="Proteomes" id="UP001596395"/>
    </source>
</evidence>
<dbReference type="Pfam" id="PF19111">
    <property type="entry name" value="DUF5798"/>
    <property type="match status" value="1"/>
</dbReference>
<dbReference type="InterPro" id="IPR043816">
    <property type="entry name" value="DUF5798"/>
</dbReference>
<proteinExistence type="predicted"/>
<dbReference type="EMBL" id="JBHSXN010000005">
    <property type="protein sequence ID" value="MFC6955029.1"/>
    <property type="molecule type" value="Genomic_DNA"/>
</dbReference>
<dbReference type="Proteomes" id="UP001596395">
    <property type="component" value="Unassembled WGS sequence"/>
</dbReference>
<feature type="region of interest" description="Disordered" evidence="2">
    <location>
        <begin position="79"/>
        <end position="126"/>
    </location>
</feature>
<sequence>MGLGSTAKKIQTLADRAEQLYVKLKEVHERVVSVEDTVDDTQVRVKELENAVEHQRVVIEALAEDRGIDVDAVVAEAAIEDADDATDEGTGAESTDEGTGVEASEDDATDVSHDDAAATTDGNSNA</sequence>
<dbReference type="AlphaFoldDB" id="A0ABD5VNE7"/>
<comment type="caution">
    <text evidence="3">The sequence shown here is derived from an EMBL/GenBank/DDBJ whole genome shotgun (WGS) entry which is preliminary data.</text>
</comment>
<evidence type="ECO:0000256" key="1">
    <source>
        <dbReference type="SAM" id="Coils"/>
    </source>
</evidence>
<feature type="coiled-coil region" evidence="1">
    <location>
        <begin position="10"/>
        <end position="65"/>
    </location>
</feature>
<reference evidence="3 4" key="1">
    <citation type="journal article" date="2019" name="Int. J. Syst. Evol. Microbiol.">
        <title>The Global Catalogue of Microorganisms (GCM) 10K type strain sequencing project: providing services to taxonomists for standard genome sequencing and annotation.</title>
        <authorList>
            <consortium name="The Broad Institute Genomics Platform"/>
            <consortium name="The Broad Institute Genome Sequencing Center for Infectious Disease"/>
            <person name="Wu L."/>
            <person name="Ma J."/>
        </authorList>
    </citation>
    <scope>NUCLEOTIDE SEQUENCE [LARGE SCALE GENOMIC DNA]</scope>
    <source>
        <strain evidence="3 4">GX26</strain>
    </source>
</reference>